<keyword evidence="2" id="KW-0328">Glycosyltransferase</keyword>
<dbReference type="EC" id="2.4.-.-" evidence="2"/>
<dbReference type="InterPro" id="IPR001296">
    <property type="entry name" value="Glyco_trans_1"/>
</dbReference>
<feature type="domain" description="Glycosyl transferase family 1" evidence="1">
    <location>
        <begin position="211"/>
        <end position="368"/>
    </location>
</feature>
<dbReference type="RefSeq" id="WP_272720833.1">
    <property type="nucleotide sequence ID" value="NZ_JAQPYS010000082.1"/>
</dbReference>
<sequence length="389" mass="46145">MKRLLFYYPTPFDTLRGGIERVTNKLAKELNKYGYDVFYLHLKNETTLGLKGKLDYSVQTFFLPESQLEHPDNIKYYQSLLQEKKIDVVINQQGLYEGTYFVSKVGYSNVKIISVLHSDPICGYRYLWHDLKTLREIGYVEWIKRILRCCLYFKIKKERWRDIQVHYNFLLYSKQVICVLSESYLTTLQEINPFLLNRAVSISNPNTYDDVISIPRKEKIILFVGRLDNRSKKLRTLITIWKEIYKEYKDWKLIIIGDGEDKKNLTNLANGIKNIEFTGFLEPYEYYQRASIFCMTSIFEGFPMCLTEAMQFGCVPIAFDSFPAIHDIILPQQTGELVCPFSKREYIQKITYLMQNDSYRNELSRKAFNHVKKYDIKKIVECWINLIEK</sequence>
<protein>
    <submittedName>
        <fullName evidence="2">Glycosyltransferase</fullName>
        <ecNumber evidence="2">2.4.-.-</ecNumber>
    </submittedName>
</protein>
<dbReference type="PANTHER" id="PTHR12526:SF630">
    <property type="entry name" value="GLYCOSYLTRANSFERASE"/>
    <property type="match status" value="1"/>
</dbReference>
<name>A0ABT5HB35_9BACE</name>
<evidence type="ECO:0000313" key="2">
    <source>
        <dbReference type="EMBL" id="MDC7137540.1"/>
    </source>
</evidence>
<organism evidence="2 3">
    <name type="scientific">Bacteroides zhangwenhongii</name>
    <dbReference type="NCBI Taxonomy" id="2650157"/>
    <lineage>
        <taxon>Bacteria</taxon>
        <taxon>Pseudomonadati</taxon>
        <taxon>Bacteroidota</taxon>
        <taxon>Bacteroidia</taxon>
        <taxon>Bacteroidales</taxon>
        <taxon>Bacteroidaceae</taxon>
        <taxon>Bacteroides</taxon>
    </lineage>
</organism>
<dbReference type="EMBL" id="JAQPYS010000082">
    <property type="protein sequence ID" value="MDC7137540.1"/>
    <property type="molecule type" value="Genomic_DNA"/>
</dbReference>
<dbReference type="Pfam" id="PF00534">
    <property type="entry name" value="Glycos_transf_1"/>
    <property type="match status" value="1"/>
</dbReference>
<evidence type="ECO:0000259" key="1">
    <source>
        <dbReference type="Pfam" id="PF00534"/>
    </source>
</evidence>
<dbReference type="SUPFAM" id="SSF53756">
    <property type="entry name" value="UDP-Glycosyltransferase/glycogen phosphorylase"/>
    <property type="match status" value="1"/>
</dbReference>
<proteinExistence type="predicted"/>
<dbReference type="Proteomes" id="UP001215398">
    <property type="component" value="Unassembled WGS sequence"/>
</dbReference>
<dbReference type="PANTHER" id="PTHR12526">
    <property type="entry name" value="GLYCOSYLTRANSFERASE"/>
    <property type="match status" value="1"/>
</dbReference>
<dbReference type="Gene3D" id="3.40.50.2000">
    <property type="entry name" value="Glycogen Phosphorylase B"/>
    <property type="match status" value="2"/>
</dbReference>
<comment type="caution">
    <text evidence="2">The sequence shown here is derived from an EMBL/GenBank/DDBJ whole genome shotgun (WGS) entry which is preliminary data.</text>
</comment>
<accession>A0ABT5HB35</accession>
<keyword evidence="2" id="KW-0808">Transferase</keyword>
<gene>
    <name evidence="2" type="ORF">PQG98_14510</name>
</gene>
<keyword evidence="3" id="KW-1185">Reference proteome</keyword>
<reference evidence="2 3" key="1">
    <citation type="submission" date="2023-01" db="EMBL/GenBank/DDBJ databases">
        <title>Exploring GABA producing Bacteroides strains toward improving mental health.</title>
        <authorList>
            <person name="Yousuf B."/>
            <person name="Bouhlel N.E."/>
            <person name="Mottawea W."/>
            <person name="Hammami R."/>
        </authorList>
    </citation>
    <scope>NUCLEOTIDE SEQUENCE [LARGE SCALE GENOMIC DNA]</scope>
    <source>
        <strain evidence="2 3">UO.H1054</strain>
    </source>
</reference>
<evidence type="ECO:0000313" key="3">
    <source>
        <dbReference type="Proteomes" id="UP001215398"/>
    </source>
</evidence>
<dbReference type="GO" id="GO:0016757">
    <property type="term" value="F:glycosyltransferase activity"/>
    <property type="evidence" value="ECO:0007669"/>
    <property type="project" value="UniProtKB-KW"/>
</dbReference>